<organism evidence="1 2">
    <name type="scientific">Pleurotus cornucopiae</name>
    <name type="common">Cornucopia mushroom</name>
    <dbReference type="NCBI Taxonomy" id="5321"/>
    <lineage>
        <taxon>Eukaryota</taxon>
        <taxon>Fungi</taxon>
        <taxon>Dikarya</taxon>
        <taxon>Basidiomycota</taxon>
        <taxon>Agaricomycotina</taxon>
        <taxon>Agaricomycetes</taxon>
        <taxon>Agaricomycetidae</taxon>
        <taxon>Agaricales</taxon>
        <taxon>Pleurotineae</taxon>
        <taxon>Pleurotaceae</taxon>
        <taxon>Pleurotus</taxon>
    </lineage>
</organism>
<dbReference type="Proteomes" id="UP000824881">
    <property type="component" value="Unassembled WGS sequence"/>
</dbReference>
<gene>
    <name evidence="1" type="ORF">CCMSSC00406_0008068</name>
</gene>
<keyword evidence="2" id="KW-1185">Reference proteome</keyword>
<accession>A0ACB7IIY9</accession>
<name>A0ACB7IIY9_PLECO</name>
<protein>
    <submittedName>
        <fullName evidence="1">Uncharacterized protein</fullName>
    </submittedName>
</protein>
<evidence type="ECO:0000313" key="2">
    <source>
        <dbReference type="Proteomes" id="UP000824881"/>
    </source>
</evidence>
<reference evidence="1 2" key="1">
    <citation type="journal article" date="2021" name="Appl. Environ. Microbiol.">
        <title>Genetic linkage and physical mapping for an oyster mushroom Pleurotus cornucopiae and QTL analysis for the trait cap color.</title>
        <authorList>
            <person name="Zhang Y."/>
            <person name="Gao W."/>
            <person name="Sonnenberg A."/>
            <person name="Chen Q."/>
            <person name="Zhang J."/>
            <person name="Huang C."/>
        </authorList>
    </citation>
    <scope>NUCLEOTIDE SEQUENCE [LARGE SCALE GENOMIC DNA]</scope>
    <source>
        <strain evidence="1">CCMSSC00406</strain>
    </source>
</reference>
<comment type="caution">
    <text evidence="1">The sequence shown here is derived from an EMBL/GenBank/DDBJ whole genome shotgun (WGS) entry which is preliminary data.</text>
</comment>
<sequence>MPGYKFDVDEATLLKAYKLSSLNPKRWEQIDQDTEDANETTQSGDLEGDVLGLGTRVNAKDLGPESRITSKHFDPKTFLSAVHPNATYQDLASGIAHLRASIDSRSEAMRILVEDNFDRFVAVKASTDALYAEMKEGILAPDTDFATKPLRDQLKLAAVKADQVFLPVLENASKAHKLRSTLGVFDRSKFFFNLPGAIIEAVDAGRYEVALRDYKKGKFLLENRPGQLLPISSSKEGSSSQSAEEQQKRILEKVWGSVEKAMGEMRTILSAQLQDASRSIDEQEKTIEWVTIFSSIKTFFSIGLRSDRILLDLQNSDDSVWTFFDSQHKLIMDQMNNHYKTSVTNIKAMLEAPPPHEAPNPAAQTIELASELRTCVNALEGKDQETVLSNAPGNEIWQAILDMVKTVSESMLTSLPNFWKIAKSFLEGKFKKQGSSQSSNRRSPTQCRIMALDIVKLYVSLVSEFFKLSDMAIMASPGRANEPLPALLPQNSNSLTTVYFLMKILNEIQETVNDLTALDISTDSASSLRSLLDSTKWRFEDILIATWLRDANMFYYLEDWVSNSVETSTPRYLSHLEVFQRHITTAAFKIAGGVDLAPSPSLTKPQKQSQIPQAFVSKITKAFLDVLYALLDGLVLLASDESPIVTGKMLPSEAAALSSTGTNPSEVSNITDGDIRLLLVIANFGHLTKILIPSMITQLENAFGISLEVDRQTLMTVVGELDKTLFDGYLKPKASVVTSIMRAGILDPKMDWYETPQPTEIRTYMYQTLMYLVKIHAQVSSVSEQLVERTICSLVDDLSEEALRCFKQVKRFGMGGMLRATLEIEFMHQTLTRYVTPTAAKTLSDLYNKISQAYARRAGDENLQSNLDGVKKTLADSRRATGIEFLCFRQTKTAGRPATSAGRREREKEVRHQKETRPTTARE</sequence>
<dbReference type="EMBL" id="WQMT02000010">
    <property type="protein sequence ID" value="KAG9218129.1"/>
    <property type="molecule type" value="Genomic_DNA"/>
</dbReference>
<evidence type="ECO:0000313" key="1">
    <source>
        <dbReference type="EMBL" id="KAG9218129.1"/>
    </source>
</evidence>
<proteinExistence type="predicted"/>